<dbReference type="Proteomes" id="UP000613740">
    <property type="component" value="Unassembled WGS sequence"/>
</dbReference>
<name>A0A835WI65_9CHLO</name>
<gene>
    <name evidence="2" type="ORF">HYH02_007046</name>
</gene>
<evidence type="ECO:0000256" key="1">
    <source>
        <dbReference type="SAM" id="SignalP"/>
    </source>
</evidence>
<evidence type="ECO:0000313" key="2">
    <source>
        <dbReference type="EMBL" id="KAG2448018.1"/>
    </source>
</evidence>
<protein>
    <submittedName>
        <fullName evidence="2">Uncharacterized protein</fullName>
    </submittedName>
</protein>
<proteinExistence type="predicted"/>
<feature type="signal peptide" evidence="1">
    <location>
        <begin position="1"/>
        <end position="22"/>
    </location>
</feature>
<evidence type="ECO:0000313" key="3">
    <source>
        <dbReference type="Proteomes" id="UP000613740"/>
    </source>
</evidence>
<keyword evidence="3" id="KW-1185">Reference proteome</keyword>
<comment type="caution">
    <text evidence="2">The sequence shown here is derived from an EMBL/GenBank/DDBJ whole genome shotgun (WGS) entry which is preliminary data.</text>
</comment>
<organism evidence="2 3">
    <name type="scientific">Chlamydomonas schloesseri</name>
    <dbReference type="NCBI Taxonomy" id="2026947"/>
    <lineage>
        <taxon>Eukaryota</taxon>
        <taxon>Viridiplantae</taxon>
        <taxon>Chlorophyta</taxon>
        <taxon>core chlorophytes</taxon>
        <taxon>Chlorophyceae</taxon>
        <taxon>CS clade</taxon>
        <taxon>Chlamydomonadales</taxon>
        <taxon>Chlamydomonadaceae</taxon>
        <taxon>Chlamydomonas</taxon>
    </lineage>
</organism>
<accession>A0A835WI65</accession>
<dbReference type="OrthoDB" id="533881at2759"/>
<reference evidence="2" key="1">
    <citation type="journal article" date="2020" name="bioRxiv">
        <title>Comparative genomics of Chlamydomonas.</title>
        <authorList>
            <person name="Craig R.J."/>
            <person name="Hasan A.R."/>
            <person name="Ness R.W."/>
            <person name="Keightley P.D."/>
        </authorList>
    </citation>
    <scope>NUCLEOTIDE SEQUENCE</scope>
    <source>
        <strain evidence="2">CCAP 11/173</strain>
    </source>
</reference>
<feature type="chain" id="PRO_5032269331" evidence="1">
    <location>
        <begin position="23"/>
        <end position="550"/>
    </location>
</feature>
<dbReference type="EMBL" id="JAEHOD010000019">
    <property type="protein sequence ID" value="KAG2448018.1"/>
    <property type="molecule type" value="Genomic_DNA"/>
</dbReference>
<sequence>MVPYLAIILAVALTAAPSSGLAQSHRRSALGEDGAAESTQPPLTAADLVIVIPTTKARLPLVQASRPSRRGIRTVIALETAADAAALNEQTGGLAGPHAEAYVAWADAQADESAGGGPYGRFPPAATLHAEHRTGPRAAMAPLLAHELLMALARKAAASATANLTKPPPPPYRWVLLGRDDTLWLPHHTSTLLSGLSGRAAAVCDHLADWNGLTLLSPSSVAAACLPCGFNLTAVMGRKRPPKFPQPVCPVCRPASGCEFRFDLCNGLVGDAAGCGTRRFLGSGDRCGHSWPAAGAGVALSFKLLSYIGKEKWVSCVRDGQPTTGERALGRCLWRSGFGLTLTGAGLAADLSRDPFSPHHMLFGNPMARQAVFGAEADTLLGPVYQRLEAAAAAARAAAEEKARAAAAAATAVGDTAGAVKAIAAGGVTTPGGLPWLYGATDLTIATPSTRLAVAAPPPPPPPPPPLIIDGVVVDNGPVTVAPPLKKCDMQCTARWVASAAVSVHLDVPLDEGAALTDAELTAAAALLAAAAEQVGRDAGLPATAGAAAT</sequence>
<dbReference type="AlphaFoldDB" id="A0A835WI65"/>
<keyword evidence="1" id="KW-0732">Signal</keyword>